<feature type="signal peptide" evidence="3">
    <location>
        <begin position="1"/>
        <end position="24"/>
    </location>
</feature>
<feature type="domain" description="Beta-lactamase-related" evidence="4">
    <location>
        <begin position="41"/>
        <end position="342"/>
    </location>
</feature>
<organism evidence="5 6">
    <name type="scientific">Arsukibacterium indicum</name>
    <dbReference type="NCBI Taxonomy" id="2848612"/>
    <lineage>
        <taxon>Bacteria</taxon>
        <taxon>Pseudomonadati</taxon>
        <taxon>Pseudomonadota</taxon>
        <taxon>Gammaproteobacteria</taxon>
        <taxon>Chromatiales</taxon>
        <taxon>Chromatiaceae</taxon>
        <taxon>Arsukibacterium</taxon>
    </lineage>
</organism>
<evidence type="ECO:0000313" key="5">
    <source>
        <dbReference type="EMBL" id="MBV2128727.1"/>
    </source>
</evidence>
<evidence type="ECO:0000256" key="1">
    <source>
        <dbReference type="ARBA" id="ARBA00004370"/>
    </source>
</evidence>
<reference evidence="5 6" key="1">
    <citation type="submission" date="2021-06" db="EMBL/GenBank/DDBJ databases">
        <title>Rheinheimera indica sp. nov., isolated from deep-sea sediment.</title>
        <authorList>
            <person name="Wang Z."/>
            <person name="Zhang X.-Y."/>
        </authorList>
    </citation>
    <scope>NUCLEOTIDE SEQUENCE [LARGE SCALE GENOMIC DNA]</scope>
    <source>
        <strain evidence="5 6">SM2107</strain>
    </source>
</reference>
<feature type="chain" id="PRO_5047330618" evidence="3">
    <location>
        <begin position="25"/>
        <end position="456"/>
    </location>
</feature>
<gene>
    <name evidence="5" type="ORF">KQY15_06420</name>
</gene>
<dbReference type="Proteomes" id="UP000704611">
    <property type="component" value="Unassembled WGS sequence"/>
</dbReference>
<dbReference type="Pfam" id="PF00144">
    <property type="entry name" value="Beta-lactamase"/>
    <property type="match status" value="1"/>
</dbReference>
<dbReference type="InterPro" id="IPR050491">
    <property type="entry name" value="AmpC-like"/>
</dbReference>
<evidence type="ECO:0000256" key="2">
    <source>
        <dbReference type="ARBA" id="ARBA00023136"/>
    </source>
</evidence>
<comment type="subcellular location">
    <subcellularLocation>
        <location evidence="1">Membrane</location>
    </subcellularLocation>
</comment>
<keyword evidence="3" id="KW-0732">Signal</keyword>
<proteinExistence type="predicted"/>
<dbReference type="InterPro" id="IPR001466">
    <property type="entry name" value="Beta-lactam-related"/>
</dbReference>
<keyword evidence="6" id="KW-1185">Reference proteome</keyword>
<sequence length="456" mass="49614">MSLIKVWFAGLLVLLTGAAGSVSALNSSSENAIRAELNEIAQAYADVYGFSGTVKVVQQGEPLLLASYGLANREFTVPNSPDVRFSINSISKVFTVAALLQLADAGKVKLDAPVASYIPELTAGWAETVTVHHLLTHSSGLPRESGIQAHQNLSLREQIEQLVNNQQLLFAPRSRYEYSNSGIILLGRIIETVSKRPFSVYLTENIIKPLNLNDSGVYEGSNVIARQATPYRITPAGIASAARAKHLGVNPGGGLYSTVDDLHKFMLALEQHKVLSPQMTKLMFQPHIQSEDGDAHGYGWTLKPFGDQQMYFAAGSGYGTKSVMLRLPEQDDFIAITANWGNTPILQLMAGLFFALNDINYTLPDKRSLAPVAAFAGMLGNYAFAEGELQKHLMMQSNVVTLQAIDGKLFLNEELMVLAADNKLKLTYTDEVTISFEPGTIKIVINGNVLLGQKVQ</sequence>
<name>A0ABS6MIU2_9GAMM</name>
<comment type="caution">
    <text evidence="5">The sequence shown here is derived from an EMBL/GenBank/DDBJ whole genome shotgun (WGS) entry which is preliminary data.</text>
</comment>
<dbReference type="RefSeq" id="WP_217668359.1">
    <property type="nucleotide sequence ID" value="NZ_JAHRID010000002.1"/>
</dbReference>
<protein>
    <submittedName>
        <fullName evidence="5">Beta-lactamase family protein</fullName>
    </submittedName>
</protein>
<dbReference type="PANTHER" id="PTHR46825">
    <property type="entry name" value="D-ALANYL-D-ALANINE-CARBOXYPEPTIDASE/ENDOPEPTIDASE AMPH"/>
    <property type="match status" value="1"/>
</dbReference>
<dbReference type="PANTHER" id="PTHR46825:SF11">
    <property type="entry name" value="PENICILLIN-BINDING PROTEIN 4"/>
    <property type="match status" value="1"/>
</dbReference>
<evidence type="ECO:0000256" key="3">
    <source>
        <dbReference type="SAM" id="SignalP"/>
    </source>
</evidence>
<dbReference type="EMBL" id="JAHRID010000002">
    <property type="protein sequence ID" value="MBV2128727.1"/>
    <property type="molecule type" value="Genomic_DNA"/>
</dbReference>
<accession>A0ABS6MIU2</accession>
<evidence type="ECO:0000259" key="4">
    <source>
        <dbReference type="Pfam" id="PF00144"/>
    </source>
</evidence>
<evidence type="ECO:0000313" key="6">
    <source>
        <dbReference type="Proteomes" id="UP000704611"/>
    </source>
</evidence>
<keyword evidence="2" id="KW-0472">Membrane</keyword>